<organism evidence="1 2">
    <name type="scientific">Naganishia friedmannii</name>
    <dbReference type="NCBI Taxonomy" id="89922"/>
    <lineage>
        <taxon>Eukaryota</taxon>
        <taxon>Fungi</taxon>
        <taxon>Dikarya</taxon>
        <taxon>Basidiomycota</taxon>
        <taxon>Agaricomycotina</taxon>
        <taxon>Tremellomycetes</taxon>
        <taxon>Filobasidiales</taxon>
        <taxon>Filobasidiaceae</taxon>
        <taxon>Naganishia</taxon>
    </lineage>
</organism>
<dbReference type="Proteomes" id="UP001227268">
    <property type="component" value="Unassembled WGS sequence"/>
</dbReference>
<name>A0ACC2VQ68_9TREE</name>
<evidence type="ECO:0000313" key="1">
    <source>
        <dbReference type="EMBL" id="KAJ9101164.1"/>
    </source>
</evidence>
<protein>
    <submittedName>
        <fullName evidence="1">Uncharacterized protein</fullName>
    </submittedName>
</protein>
<dbReference type="EMBL" id="JASBWT010000010">
    <property type="protein sequence ID" value="KAJ9101164.1"/>
    <property type="molecule type" value="Genomic_DNA"/>
</dbReference>
<gene>
    <name evidence="1" type="ORF">QFC21_003382</name>
</gene>
<keyword evidence="2" id="KW-1185">Reference proteome</keyword>
<evidence type="ECO:0000313" key="2">
    <source>
        <dbReference type="Proteomes" id="UP001227268"/>
    </source>
</evidence>
<reference evidence="1" key="1">
    <citation type="submission" date="2023-04" db="EMBL/GenBank/DDBJ databases">
        <title>Draft Genome sequencing of Naganishia species isolated from polar environments using Oxford Nanopore Technology.</title>
        <authorList>
            <person name="Leo P."/>
            <person name="Venkateswaran K."/>
        </authorList>
    </citation>
    <scope>NUCLEOTIDE SEQUENCE</scope>
    <source>
        <strain evidence="1">MNA-CCFEE 5423</strain>
    </source>
</reference>
<sequence length="434" mass="49653">MDAALKEDDELLQEEVDEDEDYDEDAGPAFEAPQGLIVGALKAPNAKSVQLMHYGEVDLEPEYQRDVVWTEARQEALIDSLFHNYYIPPVLFALRVEDDGTEKRTCIDGKQRLTAIALFMSGLIPWKPKTGPGRGKKYWYRVNEDQKKHLALPNKEKRIFETKQLVCAEFENLPDIAERDIFQRVQMGMALTPAEKLQALSTPWAKFITSLLQRYIYPQEDGLWKYLQDWDRSRGRDFQNLATIVYMIEVFPERRTNIGAAKLHSWLLRVDPVEDHLKKKVYAMMAGMLEVAREHQESAFQSVRNRISPLGATMILIFTASSMSAEFCFLGVTIYALKDHYSIGKIADLFGSYRLQIRSSTEAVLRTNTSTILNSYKWLERVPKKKRINNSADDEVDRNSPQKPKRTKKDADGDYVGAPVRSQGTASVSTRATR</sequence>
<proteinExistence type="predicted"/>
<comment type="caution">
    <text evidence="1">The sequence shown here is derived from an EMBL/GenBank/DDBJ whole genome shotgun (WGS) entry which is preliminary data.</text>
</comment>
<accession>A0ACC2VQ68</accession>